<dbReference type="InterPro" id="IPR053350">
    <property type="entry name" value="CV_Inducer"/>
</dbReference>
<reference evidence="1" key="2">
    <citation type="submission" date="2023-04" db="EMBL/GenBank/DDBJ databases">
        <authorList>
            <person name="Bruccoleri R.E."/>
            <person name="Oakeley E.J."/>
            <person name="Faust A.-M."/>
            <person name="Dessus-Babus S."/>
            <person name="Altorfer M."/>
            <person name="Burckhardt D."/>
            <person name="Oertli M."/>
            <person name="Naumann U."/>
            <person name="Petersen F."/>
            <person name="Wong J."/>
        </authorList>
    </citation>
    <scope>NUCLEOTIDE SEQUENCE</scope>
    <source>
        <strain evidence="1">GSM-AAB239-AS_SAM_17_03QT</strain>
        <tissue evidence="1">Leaf</tissue>
    </source>
</reference>
<sequence>MAISINSCFKPSPPPSIASSPRPISLRSSPAKEVTSWPSRCASAAAACVVVVSAVGFSSITGGGQGGVIIMASSDPNGMAPPATVPVPVAVSVKWSDKIRKCPPWRVNSLENVMPENLPRLSDRGRSDGFASYRTDAPALNGPTASSSLGYNSRCYSL</sequence>
<gene>
    <name evidence="1" type="ORF">M6B38_368385</name>
</gene>
<organism evidence="1 2">
    <name type="scientific">Iris pallida</name>
    <name type="common">Sweet iris</name>
    <dbReference type="NCBI Taxonomy" id="29817"/>
    <lineage>
        <taxon>Eukaryota</taxon>
        <taxon>Viridiplantae</taxon>
        <taxon>Streptophyta</taxon>
        <taxon>Embryophyta</taxon>
        <taxon>Tracheophyta</taxon>
        <taxon>Spermatophyta</taxon>
        <taxon>Magnoliopsida</taxon>
        <taxon>Liliopsida</taxon>
        <taxon>Asparagales</taxon>
        <taxon>Iridaceae</taxon>
        <taxon>Iridoideae</taxon>
        <taxon>Irideae</taxon>
        <taxon>Iris</taxon>
    </lineage>
</organism>
<keyword evidence="2" id="KW-1185">Reference proteome</keyword>
<proteinExistence type="predicted"/>
<accession>A0AAX6GF26</accession>
<dbReference type="PANTHER" id="PTHR37210:SF2">
    <property type="entry name" value="PROTEIN CHLOROPLAST VESICULATION"/>
    <property type="match status" value="1"/>
</dbReference>
<protein>
    <submittedName>
        <fullName evidence="1">Uncharacterized protein</fullName>
    </submittedName>
</protein>
<dbReference type="PANTHER" id="PTHR37210">
    <property type="entry name" value="EXPRESSED PROTEIN"/>
    <property type="match status" value="1"/>
</dbReference>
<reference evidence="1" key="1">
    <citation type="journal article" date="2023" name="GigaByte">
        <title>Genome assembly of the bearded iris, Iris pallida Lam.</title>
        <authorList>
            <person name="Bruccoleri R.E."/>
            <person name="Oakeley E.J."/>
            <person name="Faust A.M.E."/>
            <person name="Altorfer M."/>
            <person name="Dessus-Babus S."/>
            <person name="Burckhardt D."/>
            <person name="Oertli M."/>
            <person name="Naumann U."/>
            <person name="Petersen F."/>
            <person name="Wong J."/>
        </authorList>
    </citation>
    <scope>NUCLEOTIDE SEQUENCE</scope>
    <source>
        <strain evidence="1">GSM-AAB239-AS_SAM_17_03QT</strain>
    </source>
</reference>
<evidence type="ECO:0000313" key="1">
    <source>
        <dbReference type="EMBL" id="KAJ6827344.1"/>
    </source>
</evidence>
<dbReference type="AlphaFoldDB" id="A0AAX6GF26"/>
<name>A0AAX6GF26_IRIPA</name>
<dbReference type="EMBL" id="JANAVB010020396">
    <property type="protein sequence ID" value="KAJ6827344.1"/>
    <property type="molecule type" value="Genomic_DNA"/>
</dbReference>
<comment type="caution">
    <text evidence="1">The sequence shown here is derived from an EMBL/GenBank/DDBJ whole genome shotgun (WGS) entry which is preliminary data.</text>
</comment>
<evidence type="ECO:0000313" key="2">
    <source>
        <dbReference type="Proteomes" id="UP001140949"/>
    </source>
</evidence>
<dbReference type="Proteomes" id="UP001140949">
    <property type="component" value="Unassembled WGS sequence"/>
</dbReference>